<sequence>MIWLSWRQFRFPASVIVTAAGLLALALLAVGLPDEALNLFEAERTHIQVYTIATLAMLLLPAVIGMFWGAPLVARELEAGTHRLVWNQSVSRSRWLATKLALIGGAAALVAGALGLLLTWWAEAVHAAQVSGQEAQGIAGALRMEPIMFASRGIVPIGYALFAFALGVTAGTLIRRTVPAMAVTAAVFALVQFAVPPFVRAHLGPTTRTVTVTPENLGGFLIAGKGGPVVEMRVRTTEPGAWMIANETVAPPGQAGFPSFLTSCVRPDAKRMKPIADPACFQRLADLGYRQRVVFQPASRYWTLQAIELAGFTALAAGLFGLTAFWVRRRV</sequence>
<proteinExistence type="predicted"/>
<feature type="transmembrane region" description="Helical" evidence="1">
    <location>
        <begin position="181"/>
        <end position="199"/>
    </location>
</feature>
<keyword evidence="1" id="KW-0472">Membrane</keyword>
<comment type="caution">
    <text evidence="2">The sequence shown here is derived from an EMBL/GenBank/DDBJ whole genome shotgun (WGS) entry which is preliminary data.</text>
</comment>
<evidence type="ECO:0000313" key="3">
    <source>
        <dbReference type="Proteomes" id="UP001147700"/>
    </source>
</evidence>
<evidence type="ECO:0000256" key="1">
    <source>
        <dbReference type="SAM" id="Phobius"/>
    </source>
</evidence>
<dbReference type="RefSeq" id="WP_202953610.1">
    <property type="nucleotide sequence ID" value="NZ_JAPCID010000006.1"/>
</dbReference>
<keyword evidence="1" id="KW-0812">Transmembrane</keyword>
<keyword evidence="3" id="KW-1185">Reference proteome</keyword>
<feature type="transmembrane region" description="Helical" evidence="1">
    <location>
        <begin position="153"/>
        <end position="174"/>
    </location>
</feature>
<evidence type="ECO:0000313" key="2">
    <source>
        <dbReference type="EMBL" id="MDA0136738.1"/>
    </source>
</evidence>
<feature type="transmembrane region" description="Helical" evidence="1">
    <location>
        <begin position="309"/>
        <end position="327"/>
    </location>
</feature>
<dbReference type="Proteomes" id="UP001147700">
    <property type="component" value="Unassembled WGS sequence"/>
</dbReference>
<gene>
    <name evidence="2" type="ORF">OJ962_04455</name>
</gene>
<accession>A0ABT4RDZ4</accession>
<dbReference type="EMBL" id="JAPCID010000006">
    <property type="protein sequence ID" value="MDA0136738.1"/>
    <property type="molecule type" value="Genomic_DNA"/>
</dbReference>
<protein>
    <submittedName>
        <fullName evidence="2">ABC transporter permease subunit</fullName>
    </submittedName>
</protein>
<organism evidence="2 3">
    <name type="scientific">Solirubrobacter deserti</name>
    <dbReference type="NCBI Taxonomy" id="2282478"/>
    <lineage>
        <taxon>Bacteria</taxon>
        <taxon>Bacillati</taxon>
        <taxon>Actinomycetota</taxon>
        <taxon>Thermoleophilia</taxon>
        <taxon>Solirubrobacterales</taxon>
        <taxon>Solirubrobacteraceae</taxon>
        <taxon>Solirubrobacter</taxon>
    </lineage>
</organism>
<name>A0ABT4RDZ4_9ACTN</name>
<feature type="transmembrane region" description="Helical" evidence="1">
    <location>
        <begin position="95"/>
        <end position="122"/>
    </location>
</feature>
<feature type="transmembrane region" description="Helical" evidence="1">
    <location>
        <begin position="49"/>
        <end position="74"/>
    </location>
</feature>
<keyword evidence="1" id="KW-1133">Transmembrane helix</keyword>
<reference evidence="2" key="1">
    <citation type="submission" date="2022-10" db="EMBL/GenBank/DDBJ databases">
        <title>The WGS of Solirubrobacter sp. CPCC 204708.</title>
        <authorList>
            <person name="Jiang Z."/>
        </authorList>
    </citation>
    <scope>NUCLEOTIDE SEQUENCE</scope>
    <source>
        <strain evidence="2">CPCC 204708</strain>
    </source>
</reference>